<dbReference type="SUPFAM" id="SSF64496">
    <property type="entry name" value="DNA-binding domain of intron-encoded endonucleases"/>
    <property type="match status" value="1"/>
</dbReference>
<dbReference type="GO" id="GO:0003677">
    <property type="term" value="F:DNA binding"/>
    <property type="evidence" value="ECO:0007669"/>
    <property type="project" value="InterPro"/>
</dbReference>
<dbReference type="OrthoDB" id="19703at10239"/>
<evidence type="ECO:0000256" key="1">
    <source>
        <dbReference type="SAM" id="MobiDB-lite"/>
    </source>
</evidence>
<keyword evidence="4" id="KW-1185">Reference proteome</keyword>
<protein>
    <recommendedName>
        <fullName evidence="2">Nuclease associated modular domain-containing protein</fullName>
    </recommendedName>
</protein>
<evidence type="ECO:0000259" key="2">
    <source>
        <dbReference type="SMART" id="SM00496"/>
    </source>
</evidence>
<name>A0A0F6TGS4_9CAUD</name>
<dbReference type="CDD" id="cd00085">
    <property type="entry name" value="HNHc"/>
    <property type="match status" value="1"/>
</dbReference>
<evidence type="ECO:0000313" key="3">
    <source>
        <dbReference type="EMBL" id="AKE44751.1"/>
    </source>
</evidence>
<accession>A0A0F6TGS4</accession>
<organism evidence="3 4">
    <name type="scientific">Sinorhizobium phage phiM9</name>
    <dbReference type="NCBI Taxonomy" id="1636182"/>
    <lineage>
        <taxon>Viruses</taxon>
        <taxon>Duplodnaviria</taxon>
        <taxon>Heunggongvirae</taxon>
        <taxon>Uroviricota</taxon>
        <taxon>Caudoviricetes</taxon>
        <taxon>Pootjesviridae</taxon>
        <taxon>Emnonavirus</taxon>
        <taxon>Emnonavirus phiM9</taxon>
    </lineage>
</organism>
<dbReference type="Proteomes" id="UP000033804">
    <property type="component" value="Segment"/>
</dbReference>
<dbReference type="Pfam" id="PF07460">
    <property type="entry name" value="NUMOD3"/>
    <property type="match status" value="1"/>
</dbReference>
<dbReference type="GeneID" id="26517803"/>
<feature type="region of interest" description="Disordered" evidence="1">
    <location>
        <begin position="132"/>
        <end position="162"/>
    </location>
</feature>
<dbReference type="SMART" id="SM00496">
    <property type="entry name" value="IENR2"/>
    <property type="match status" value="2"/>
</dbReference>
<reference evidence="4" key="2">
    <citation type="submission" date="2015-03" db="EMBL/GenBank/DDBJ databases">
        <title>The genome and structure of Sinorhizobium meliloti phage phiM9.</title>
        <authorList>
            <person name="Johnson M.C."/>
            <person name="Tatum K.B."/>
            <person name="Lynn J.S."/>
            <person name="Brewer T.E."/>
            <person name="Washburn B.K."/>
            <person name="Stroupe M.E."/>
            <person name="Jones K.M."/>
        </authorList>
    </citation>
    <scope>NUCLEOTIDE SEQUENCE [LARGE SCALE GENOMIC DNA]</scope>
</reference>
<feature type="domain" description="Nuclease associated modular" evidence="2">
    <location>
        <begin position="138"/>
        <end position="154"/>
    </location>
</feature>
<evidence type="ECO:0000313" key="4">
    <source>
        <dbReference type="Proteomes" id="UP000033804"/>
    </source>
</evidence>
<dbReference type="EMBL" id="KP881232">
    <property type="protein sequence ID" value="AKE44751.1"/>
    <property type="molecule type" value="Genomic_DNA"/>
</dbReference>
<proteinExistence type="predicted"/>
<dbReference type="InterPro" id="IPR003615">
    <property type="entry name" value="HNH_nuc"/>
</dbReference>
<gene>
    <name evidence="3" type="ORF">Sm_phiM9_123</name>
</gene>
<sequence>MKTFQDVDPTLMTNTWHSKCYHDLISKCKNELRSKSKETYFESHHIFPECFGGSDEEDNRVLLTAREHFVAHLLLSKMFHGWMKRSMSCALNYLASNRTRMEKLNSRQYELAKTIYVKTCYGRNYSEETRRKLSEAAKGKKRSEEAKRKTSEKLKGRKMPREAVERGIAKRIGVPKPNPKVRKSCKLVSPSGEIVFVENRSVFCKENGISGAGLSLVTNGHRDSIKGWRLA</sequence>
<dbReference type="KEGG" id="vg:26517803"/>
<reference evidence="3 4" key="1">
    <citation type="journal article" date="2015" name="J. Virol.">
        <title>Sinorhizobium meliloti Phage ?M9 Defines a New Group of T4 Superfamily Phages with Unusual Genomic Features but a Common T=16 Capsid.</title>
        <authorList>
            <person name="Johnson M.C."/>
            <person name="Tatum K.B."/>
            <person name="Lynn J.S."/>
            <person name="Brewer T.E."/>
            <person name="Lu S."/>
            <person name="Washburn B.K."/>
            <person name="Stroupe M.E."/>
            <person name="Jones K.M."/>
        </authorList>
    </citation>
    <scope>NUCLEOTIDE SEQUENCE [LARGE SCALE GENOMIC DNA]</scope>
</reference>
<dbReference type="RefSeq" id="YP_009189505.1">
    <property type="nucleotide sequence ID" value="NC_028676.1"/>
</dbReference>
<dbReference type="InterPro" id="IPR003611">
    <property type="entry name" value="NUMOD3"/>
</dbReference>
<feature type="domain" description="Nuclease associated modular" evidence="2">
    <location>
        <begin position="121"/>
        <end position="137"/>
    </location>
</feature>